<reference evidence="2" key="1">
    <citation type="submission" date="2019-06" db="EMBL/GenBank/DDBJ databases">
        <authorList>
            <person name="Zheng W."/>
        </authorList>
    </citation>
    <scope>NUCLEOTIDE SEQUENCE</scope>
    <source>
        <strain evidence="2">QDHG01</strain>
    </source>
</reference>
<feature type="transmembrane region" description="Helical" evidence="1">
    <location>
        <begin position="94"/>
        <end position="112"/>
    </location>
</feature>
<feature type="transmembrane region" description="Helical" evidence="1">
    <location>
        <begin position="153"/>
        <end position="176"/>
    </location>
</feature>
<organism evidence="2 3">
    <name type="scientific">Halteria grandinella</name>
    <dbReference type="NCBI Taxonomy" id="5974"/>
    <lineage>
        <taxon>Eukaryota</taxon>
        <taxon>Sar</taxon>
        <taxon>Alveolata</taxon>
        <taxon>Ciliophora</taxon>
        <taxon>Intramacronucleata</taxon>
        <taxon>Spirotrichea</taxon>
        <taxon>Stichotrichia</taxon>
        <taxon>Sporadotrichida</taxon>
        <taxon>Halteriidae</taxon>
        <taxon>Halteria</taxon>
    </lineage>
</organism>
<name>A0A8J8T041_HALGN</name>
<protein>
    <recommendedName>
        <fullName evidence="4">Transmembrane protein</fullName>
    </recommendedName>
</protein>
<evidence type="ECO:0000313" key="3">
    <source>
        <dbReference type="Proteomes" id="UP000785679"/>
    </source>
</evidence>
<dbReference type="EMBL" id="RRYP01012250">
    <property type="protein sequence ID" value="TNV77239.1"/>
    <property type="molecule type" value="Genomic_DNA"/>
</dbReference>
<evidence type="ECO:0000313" key="2">
    <source>
        <dbReference type="EMBL" id="TNV77239.1"/>
    </source>
</evidence>
<gene>
    <name evidence="2" type="ORF">FGO68_gene17574</name>
</gene>
<sequence length="335" mass="38343">MALRQEVSHEMVLGNDPQNYPQFNLNEYFDGEERVSDISPQEDFINQRFAMMLANDPKYKAKYSEIIHINKQLGDTKKMARTIDFDKRMNSFKIGSYLALTLAGQSLQFIQYKRFWMPLAKILQDNVGNQKMIAINQKISNALSSAYQVGSSAVISGFALMCVTVLAQLGTQFLFLNSQLRSGKINEYQYNEEKMKIGQQALFSGGTGLFVGALTASVGSLFLQEDLVPLLFSAGQLLGGSITQYWMGKKLQKEKMQAILENEKQISYSYKILLDILDISYDHTDEEIKDRRNNLLKMFNFQKCSAKTIEFNKLKYTRVVLAYELIMFYRATHSE</sequence>
<dbReference type="AlphaFoldDB" id="A0A8J8T041"/>
<keyword evidence="1" id="KW-0472">Membrane</keyword>
<evidence type="ECO:0008006" key="4">
    <source>
        <dbReference type="Google" id="ProtNLM"/>
    </source>
</evidence>
<dbReference type="Proteomes" id="UP000785679">
    <property type="component" value="Unassembled WGS sequence"/>
</dbReference>
<keyword evidence="3" id="KW-1185">Reference proteome</keyword>
<accession>A0A8J8T041</accession>
<keyword evidence="1" id="KW-1133">Transmembrane helix</keyword>
<proteinExistence type="predicted"/>
<feature type="transmembrane region" description="Helical" evidence="1">
    <location>
        <begin position="201"/>
        <end position="222"/>
    </location>
</feature>
<evidence type="ECO:0000256" key="1">
    <source>
        <dbReference type="SAM" id="Phobius"/>
    </source>
</evidence>
<comment type="caution">
    <text evidence="2">The sequence shown here is derived from an EMBL/GenBank/DDBJ whole genome shotgun (WGS) entry which is preliminary data.</text>
</comment>
<keyword evidence="1" id="KW-0812">Transmembrane</keyword>